<evidence type="ECO:0000256" key="4">
    <source>
        <dbReference type="ARBA" id="ARBA00023157"/>
    </source>
</evidence>
<reference evidence="16" key="3">
    <citation type="submission" date="2025-09" db="UniProtKB">
        <authorList>
            <consortium name="Ensembl"/>
        </authorList>
    </citation>
    <scope>IDENTIFICATION</scope>
</reference>
<dbReference type="PROSITE" id="PS50853">
    <property type="entry name" value="FN3"/>
    <property type="match status" value="1"/>
</dbReference>
<dbReference type="InterPro" id="IPR001881">
    <property type="entry name" value="EGF-like_Ca-bd_dom"/>
</dbReference>
<dbReference type="InterPro" id="IPR018097">
    <property type="entry name" value="EGF_Ca-bd_CS"/>
</dbReference>
<dbReference type="PROSITE" id="PS50026">
    <property type="entry name" value="EGF_3"/>
    <property type="match status" value="2"/>
</dbReference>
<feature type="domain" description="EMI" evidence="14">
    <location>
        <begin position="33"/>
        <end position="106"/>
    </location>
</feature>
<dbReference type="GO" id="GO:1904708">
    <property type="term" value="P:regulation of granulosa cell apoptotic process"/>
    <property type="evidence" value="ECO:0007669"/>
    <property type="project" value="Ensembl"/>
</dbReference>
<dbReference type="PANTHER" id="PTHR14002:SF22">
    <property type="entry name" value="UROMODULIN-LIKE 1"/>
    <property type="match status" value="1"/>
</dbReference>
<dbReference type="VEuPathDB" id="HostDB:ENSMFAG00000039195"/>
<feature type="chain" id="PRO_5030052533" evidence="9">
    <location>
        <begin position="22"/>
        <end position="1318"/>
    </location>
</feature>
<evidence type="ECO:0000259" key="15">
    <source>
        <dbReference type="PROSITE" id="PS51390"/>
    </source>
</evidence>
<dbReference type="PROSITE" id="PS51041">
    <property type="entry name" value="EMI"/>
    <property type="match status" value="1"/>
</dbReference>
<keyword evidence="8" id="KW-1133">Transmembrane helix</keyword>
<evidence type="ECO:0000256" key="9">
    <source>
        <dbReference type="SAM" id="SignalP"/>
    </source>
</evidence>
<comment type="caution">
    <text evidence="6">Lacks conserved residue(s) required for the propagation of feature annotation.</text>
</comment>
<name>A0A2K5X2J0_MACFA</name>
<keyword evidence="1 6" id="KW-0245">EGF-like domain</keyword>
<dbReference type="Gene3D" id="2.60.40.4100">
    <property type="entry name" value="Zona pellucida, ZP-C domain"/>
    <property type="match status" value="1"/>
</dbReference>
<dbReference type="InterPro" id="IPR036116">
    <property type="entry name" value="FN3_sf"/>
</dbReference>
<dbReference type="GO" id="GO:0009897">
    <property type="term" value="C:external side of plasma membrane"/>
    <property type="evidence" value="ECO:0007669"/>
    <property type="project" value="Ensembl"/>
</dbReference>
<keyword evidence="8" id="KW-0472">Membrane</keyword>
<feature type="domain" description="Fibronectin type-III" evidence="12">
    <location>
        <begin position="705"/>
        <end position="791"/>
    </location>
</feature>
<feature type="domain" description="SEA" evidence="10">
    <location>
        <begin position="396"/>
        <end position="510"/>
    </location>
</feature>
<feature type="signal peptide" evidence="9">
    <location>
        <begin position="1"/>
        <end position="21"/>
    </location>
</feature>
<dbReference type="InterPro" id="IPR036645">
    <property type="entry name" value="Elafin-like_sf"/>
</dbReference>
<dbReference type="Pfam" id="PF07645">
    <property type="entry name" value="EGF_CA"/>
    <property type="match status" value="3"/>
</dbReference>
<keyword evidence="3" id="KW-0677">Repeat</keyword>
<dbReference type="GO" id="GO:0010468">
    <property type="term" value="P:regulation of gene expression"/>
    <property type="evidence" value="ECO:0007669"/>
    <property type="project" value="Ensembl"/>
</dbReference>
<dbReference type="InterPro" id="IPR013783">
    <property type="entry name" value="Ig-like_fold"/>
</dbReference>
<dbReference type="InterPro" id="IPR000082">
    <property type="entry name" value="SEA_dom"/>
</dbReference>
<dbReference type="GO" id="GO:2000354">
    <property type="term" value="P:regulation of ovarian follicle development"/>
    <property type="evidence" value="ECO:0007669"/>
    <property type="project" value="Ensembl"/>
</dbReference>
<dbReference type="Proteomes" id="UP000233100">
    <property type="component" value="Chromosome 3"/>
</dbReference>
<dbReference type="Gene3D" id="4.10.75.10">
    <property type="entry name" value="Elafin-like"/>
    <property type="match status" value="1"/>
</dbReference>
<keyword evidence="17" id="KW-1185">Reference proteome</keyword>
<feature type="domain" description="SEA" evidence="10">
    <location>
        <begin position="788"/>
        <end position="900"/>
    </location>
</feature>
<dbReference type="Gene3D" id="2.60.40.10">
    <property type="entry name" value="Immunoglobulins"/>
    <property type="match status" value="1"/>
</dbReference>
<dbReference type="GO" id="GO:0030414">
    <property type="term" value="F:peptidase inhibitor activity"/>
    <property type="evidence" value="ECO:0007669"/>
    <property type="project" value="InterPro"/>
</dbReference>
<reference evidence="16 17" key="1">
    <citation type="submission" date="2013-03" db="EMBL/GenBank/DDBJ databases">
        <authorList>
            <person name="Warren W."/>
            <person name="Wilson R.K."/>
        </authorList>
    </citation>
    <scope>NUCLEOTIDE SEQUENCE</scope>
</reference>
<proteinExistence type="predicted"/>
<dbReference type="GO" id="GO:0005615">
    <property type="term" value="C:extracellular space"/>
    <property type="evidence" value="ECO:0007669"/>
    <property type="project" value="Ensembl"/>
</dbReference>
<dbReference type="Ensembl" id="ENSMFAT00000017973.2">
    <property type="protein sequence ID" value="ENSMFAP00000043683.2"/>
    <property type="gene ID" value="ENSMFAG00000039195.2"/>
</dbReference>
<dbReference type="FunFam" id="2.10.25.10:FF:000038">
    <property type="entry name" value="Fibrillin 2"/>
    <property type="match status" value="1"/>
</dbReference>
<dbReference type="PROSITE" id="PS51390">
    <property type="entry name" value="WAP"/>
    <property type="match status" value="1"/>
</dbReference>
<dbReference type="GO" id="GO:0005509">
    <property type="term" value="F:calcium ion binding"/>
    <property type="evidence" value="ECO:0007669"/>
    <property type="project" value="InterPro"/>
</dbReference>
<feature type="region of interest" description="Disordered" evidence="7">
    <location>
        <begin position="589"/>
        <end position="650"/>
    </location>
</feature>
<evidence type="ECO:0000259" key="14">
    <source>
        <dbReference type="PROSITE" id="PS51041"/>
    </source>
</evidence>
<dbReference type="InterPro" id="IPR055356">
    <property type="entry name" value="ZP-N"/>
</dbReference>
<evidence type="ECO:0000259" key="13">
    <source>
        <dbReference type="PROSITE" id="PS51034"/>
    </source>
</evidence>
<dbReference type="InterPro" id="IPR011489">
    <property type="entry name" value="EMI_domain"/>
</dbReference>
<evidence type="ECO:0000256" key="7">
    <source>
        <dbReference type="SAM" id="MobiDB-lite"/>
    </source>
</evidence>
<dbReference type="PROSITE" id="PS51034">
    <property type="entry name" value="ZP_2"/>
    <property type="match status" value="1"/>
</dbReference>
<keyword evidence="5" id="KW-0325">Glycoprotein</keyword>
<sequence>MLRTSGLALLALVCAVGSSQASGFTEKGLSLLGYQLCSYRVTHTVQKVEAVQTSYTTYASCGGWIPWRRCPKTIYRTQYLAVEVPESRNVTDCCEGYEQLGLYCVLPLNQSREFTSRPGVCPAEGPEPSTSPCSLDTDCPGLEKCCPWSGGRCCMAPAPQAPERGPVGSWYNVTILVKMDFKELQQVDPRLLNHMRLLHSLVTSALQPMVSTIHHLHSAPGDASTTVSWLLLGLLQPLPVADVSALLGDIAKRVYEVISVQVQDVNECFYEELNACSGRELCANLEGSYRCVCHQEAPATSPRKLNLEWEDCPPLSDYVVLNVTSSSFQVSWRLNSTQNHTFHVWVYRGTELLRSVKTQGQALAVAGLEAGVLYRVKTSYQGCGADVSTTLTVKTDAQVFEVTIKIVNHNLTERLLNHSSMEFEDFSRQLLHEVESSFPPAVSDLYRSGKLRMQIVSLQAGSVVVRLKLTVQDPGVPVGVSTLAPMLRPLLASTVFQIDRQETRVQDWDECVDSTEHDCSPAAWCINLEGSYTCQCRTTRDATPSRAGRACEGDLVSPTDNGLSAATGVTAPALGTGTAALGLENFTLSPSPGHPQGTLAAGQDWAPGPPPRRGGSSVVGYDRNSTGKGEEQELLGNSTMEPPSWLSPTEDPTGHVVWHATRSTWETLLNPTWLQNEDSGPSSSVDLPSTPTLTPLKTPACVPVSIGRIVVSNVTSTSFHLAWEAGLALDSAFQLTLTSAWSPTVVLETWNTSVTVSGLEPGVLHLVEIVAKACGKEGARAHLKVRTAAWKLIGKVRIANVRYSESFRNASSQEYRDFLELFFRTVRGSLPATLRQHTDAGGVRMEVVGVTSGSVVVEFHLLIIADVDVQEVSAAFLTAFQTAPLLEVIRGDTFIQDYDECERKEDDCVPGTSCRNTLGSFTCSCERGAPDFPVEYSGRPCEGDSHGNETWATSPERPLTTAGTKAGFVQDTSPTPQGLPRRLNLTGAVRVLCEIEKVVVAIQKRFLQQESIPESSLYLSHPSCNVSHSNGTHVLLETSWSECGTIMQSNVTNTVVRTTLRNDLSPEGIIHHLKILSPIYCAFQNDLLTSSGFTPEWGVYTIIEDLHGAGNFVTEMQLFIGDSPIPQNYSVSASDDVKIEVGLYRQKSNLKVVLTECWATPSSNARDPVTFSFINNSCPVPNTYTSVIENGNSSKAQFKLRIFSFINNSIVYLHCKLRICMESPGATCKINCNNFRLLQTSETSATHQMSWGPLVRSEGEPPRAEAGLDASYVVLLVVAIFTLVAGAATLLIVHYRRMNGRYNFKIQSDNFNYQGFYE</sequence>
<dbReference type="PRINTS" id="PR00023">
    <property type="entry name" value="ZPELLUCIDA"/>
</dbReference>
<dbReference type="Pfam" id="PF00095">
    <property type="entry name" value="WAP"/>
    <property type="match status" value="1"/>
</dbReference>
<evidence type="ECO:0000313" key="16">
    <source>
        <dbReference type="Ensembl" id="ENSMFAP00000043683.2"/>
    </source>
</evidence>
<dbReference type="PROSITE" id="PS00010">
    <property type="entry name" value="ASX_HYDROXYL"/>
    <property type="match status" value="2"/>
</dbReference>
<feature type="domain" description="EGF-like" evidence="11">
    <location>
        <begin position="507"/>
        <end position="552"/>
    </location>
</feature>
<dbReference type="PROSITE" id="PS01187">
    <property type="entry name" value="EGF_CA"/>
    <property type="match status" value="3"/>
</dbReference>
<evidence type="ECO:0000313" key="17">
    <source>
        <dbReference type="Proteomes" id="UP000233100"/>
    </source>
</evidence>
<dbReference type="CDD" id="cd00199">
    <property type="entry name" value="WAP"/>
    <property type="match status" value="1"/>
</dbReference>
<dbReference type="PANTHER" id="PTHR14002">
    <property type="entry name" value="ENDOGLIN/TGF-BETA RECEPTOR TYPE III"/>
    <property type="match status" value="1"/>
</dbReference>
<dbReference type="InterPro" id="IPR049883">
    <property type="entry name" value="NOTCH1_EGF-like"/>
</dbReference>
<dbReference type="SUPFAM" id="SSF57256">
    <property type="entry name" value="Elafin-like"/>
    <property type="match status" value="1"/>
</dbReference>
<dbReference type="Pfam" id="PF23344">
    <property type="entry name" value="ZP-N"/>
    <property type="match status" value="1"/>
</dbReference>
<dbReference type="PROSITE" id="PS50024">
    <property type="entry name" value="SEA"/>
    <property type="match status" value="2"/>
</dbReference>
<dbReference type="GO" id="GO:0097211">
    <property type="term" value="P:cellular response to gonadotropin-releasing hormone"/>
    <property type="evidence" value="ECO:0007669"/>
    <property type="project" value="Ensembl"/>
</dbReference>
<dbReference type="GO" id="GO:0007338">
    <property type="term" value="P:single fertilization"/>
    <property type="evidence" value="ECO:0007669"/>
    <property type="project" value="Ensembl"/>
</dbReference>
<keyword evidence="4" id="KW-1015">Disulfide bond</keyword>
<dbReference type="CDD" id="cd00063">
    <property type="entry name" value="FN3"/>
    <property type="match status" value="1"/>
</dbReference>
<organism evidence="16 17">
    <name type="scientific">Macaca fascicularis</name>
    <name type="common">Crab-eating macaque</name>
    <name type="synonym">Cynomolgus monkey</name>
    <dbReference type="NCBI Taxonomy" id="9541"/>
    <lineage>
        <taxon>Eukaryota</taxon>
        <taxon>Metazoa</taxon>
        <taxon>Chordata</taxon>
        <taxon>Craniata</taxon>
        <taxon>Vertebrata</taxon>
        <taxon>Euteleostomi</taxon>
        <taxon>Mammalia</taxon>
        <taxon>Eutheria</taxon>
        <taxon>Euarchontoglires</taxon>
        <taxon>Primates</taxon>
        <taxon>Haplorrhini</taxon>
        <taxon>Catarrhini</taxon>
        <taxon>Cercopithecidae</taxon>
        <taxon>Cercopithecinae</taxon>
        <taxon>Macaca</taxon>
    </lineage>
</organism>
<feature type="domain" description="WAP" evidence="15">
    <location>
        <begin position="114"/>
        <end position="158"/>
    </location>
</feature>
<dbReference type="SMART" id="SM00060">
    <property type="entry name" value="FN3"/>
    <property type="match status" value="2"/>
</dbReference>
<dbReference type="CDD" id="cd00054">
    <property type="entry name" value="EGF_CA"/>
    <property type="match status" value="3"/>
</dbReference>
<evidence type="ECO:0000256" key="3">
    <source>
        <dbReference type="ARBA" id="ARBA00022737"/>
    </source>
</evidence>
<dbReference type="SMART" id="SM00179">
    <property type="entry name" value="EGF_CA"/>
    <property type="match status" value="3"/>
</dbReference>
<dbReference type="Pfam" id="PF00100">
    <property type="entry name" value="Zona_pellucida"/>
    <property type="match status" value="1"/>
</dbReference>
<protein>
    <submittedName>
        <fullName evidence="16">Uromodulin like 1</fullName>
    </submittedName>
</protein>
<dbReference type="Pfam" id="PF01390">
    <property type="entry name" value="SEA"/>
    <property type="match status" value="1"/>
</dbReference>
<keyword evidence="2 9" id="KW-0732">Signal</keyword>
<evidence type="ECO:0000259" key="12">
    <source>
        <dbReference type="PROSITE" id="PS50853"/>
    </source>
</evidence>
<evidence type="ECO:0000259" key="11">
    <source>
        <dbReference type="PROSITE" id="PS50026"/>
    </source>
</evidence>
<accession>A0A2K5X2J0</accession>
<dbReference type="SUPFAM" id="SSF49265">
    <property type="entry name" value="Fibronectin type III"/>
    <property type="match status" value="1"/>
</dbReference>
<dbReference type="InterPro" id="IPR003961">
    <property type="entry name" value="FN3_dom"/>
</dbReference>
<evidence type="ECO:0000256" key="1">
    <source>
        <dbReference type="ARBA" id="ARBA00022536"/>
    </source>
</evidence>
<evidence type="ECO:0000256" key="2">
    <source>
        <dbReference type="ARBA" id="ARBA00022729"/>
    </source>
</evidence>
<dbReference type="Gene3D" id="2.10.25.10">
    <property type="entry name" value="Laminin"/>
    <property type="match status" value="3"/>
</dbReference>
<dbReference type="InterPro" id="IPR000152">
    <property type="entry name" value="EGF-type_Asp/Asn_hydroxyl_site"/>
</dbReference>
<dbReference type="SMART" id="SM00241">
    <property type="entry name" value="ZP"/>
    <property type="match status" value="1"/>
</dbReference>
<feature type="domain" description="EGF-like" evidence="11">
    <location>
        <begin position="897"/>
        <end position="942"/>
    </location>
</feature>
<dbReference type="InterPro" id="IPR008197">
    <property type="entry name" value="WAP_dom"/>
</dbReference>
<dbReference type="InterPro" id="IPR055355">
    <property type="entry name" value="ZP-C"/>
</dbReference>
<dbReference type="GeneTree" id="ENSGT00940000159975"/>
<dbReference type="SMART" id="SM00217">
    <property type="entry name" value="WAP"/>
    <property type="match status" value="1"/>
</dbReference>
<evidence type="ECO:0000256" key="6">
    <source>
        <dbReference type="PROSITE-ProRule" id="PRU00076"/>
    </source>
</evidence>
<keyword evidence="8" id="KW-0812">Transmembrane</keyword>
<evidence type="ECO:0000259" key="10">
    <source>
        <dbReference type="PROSITE" id="PS50024"/>
    </source>
</evidence>
<dbReference type="InterPro" id="IPR001507">
    <property type="entry name" value="ZP_dom"/>
</dbReference>
<gene>
    <name evidence="16" type="primary">UMODL1</name>
</gene>
<dbReference type="InterPro" id="IPR000742">
    <property type="entry name" value="EGF"/>
</dbReference>
<dbReference type="Gene3D" id="2.60.40.3210">
    <property type="entry name" value="Zona pellucida, ZP-N domain"/>
    <property type="match status" value="1"/>
</dbReference>
<dbReference type="GO" id="GO:0060612">
    <property type="term" value="P:adipose tissue development"/>
    <property type="evidence" value="ECO:0007669"/>
    <property type="project" value="Ensembl"/>
</dbReference>
<dbReference type="InterPro" id="IPR048290">
    <property type="entry name" value="ZP_chr"/>
</dbReference>
<dbReference type="SUPFAM" id="SSF57196">
    <property type="entry name" value="EGF/Laminin"/>
    <property type="match status" value="2"/>
</dbReference>
<reference evidence="16" key="2">
    <citation type="submission" date="2025-08" db="UniProtKB">
        <authorList>
            <consortium name="Ensembl"/>
        </authorList>
    </citation>
    <scope>IDENTIFICATION</scope>
</reference>
<evidence type="ECO:0000256" key="8">
    <source>
        <dbReference type="SAM" id="Phobius"/>
    </source>
</evidence>
<feature type="domain" description="ZP" evidence="13">
    <location>
        <begin position="992"/>
        <end position="1235"/>
    </location>
</feature>
<evidence type="ECO:0000256" key="5">
    <source>
        <dbReference type="ARBA" id="ARBA00023180"/>
    </source>
</evidence>
<feature type="transmembrane region" description="Helical" evidence="8">
    <location>
        <begin position="1272"/>
        <end position="1295"/>
    </location>
</feature>
<dbReference type="InterPro" id="IPR042235">
    <property type="entry name" value="ZP-C_dom"/>
</dbReference>